<organism evidence="9 10">
    <name type="scientific">Pseudoalteromonas xiamenensis</name>
    <dbReference type="NCBI Taxonomy" id="882626"/>
    <lineage>
        <taxon>Bacteria</taxon>
        <taxon>Pseudomonadati</taxon>
        <taxon>Pseudomonadota</taxon>
        <taxon>Gammaproteobacteria</taxon>
        <taxon>Alteromonadales</taxon>
        <taxon>Pseudoalteromonadaceae</taxon>
        <taxon>Pseudoalteromonas</taxon>
    </lineage>
</organism>
<dbReference type="PANTHER" id="PTHR45436:SF5">
    <property type="entry name" value="SENSOR HISTIDINE KINASE TRCS"/>
    <property type="match status" value="1"/>
</dbReference>
<keyword evidence="10" id="KW-1185">Reference proteome</keyword>
<dbReference type="InterPro" id="IPR003660">
    <property type="entry name" value="HAMP_dom"/>
</dbReference>
<dbReference type="EMBL" id="CP072134">
    <property type="protein sequence ID" value="QTH73032.1"/>
    <property type="molecule type" value="Genomic_DNA"/>
</dbReference>
<keyword evidence="6" id="KW-0902">Two-component regulatory system</keyword>
<dbReference type="CDD" id="cd00082">
    <property type="entry name" value="HisKA"/>
    <property type="match status" value="1"/>
</dbReference>
<accession>A0A975HMI5</accession>
<dbReference type="InterPro" id="IPR050428">
    <property type="entry name" value="TCS_sensor_his_kinase"/>
</dbReference>
<gene>
    <name evidence="9" type="ORF">J5O05_17400</name>
</gene>
<keyword evidence="5" id="KW-0418">Kinase</keyword>
<dbReference type="GO" id="GO:0005886">
    <property type="term" value="C:plasma membrane"/>
    <property type="evidence" value="ECO:0007669"/>
    <property type="project" value="TreeGrafter"/>
</dbReference>
<dbReference type="AlphaFoldDB" id="A0A975HMI5"/>
<evidence type="ECO:0000313" key="10">
    <source>
        <dbReference type="Proteomes" id="UP000664904"/>
    </source>
</evidence>
<feature type="transmembrane region" description="Helical" evidence="7">
    <location>
        <begin position="134"/>
        <end position="158"/>
    </location>
</feature>
<dbReference type="Gene3D" id="1.10.287.130">
    <property type="match status" value="1"/>
</dbReference>
<keyword evidence="9" id="KW-0614">Plasmid</keyword>
<comment type="catalytic activity">
    <reaction evidence="1">
        <text>ATP + protein L-histidine = ADP + protein N-phospho-L-histidine.</text>
        <dbReference type="EC" id="2.7.13.3"/>
    </reaction>
</comment>
<dbReference type="SUPFAM" id="SSF158472">
    <property type="entry name" value="HAMP domain-like"/>
    <property type="match status" value="1"/>
</dbReference>
<dbReference type="SUPFAM" id="SSF47384">
    <property type="entry name" value="Homodimeric domain of signal transducing histidine kinase"/>
    <property type="match status" value="1"/>
</dbReference>
<protein>
    <recommendedName>
        <fullName evidence="2">histidine kinase</fullName>
        <ecNumber evidence="2">2.7.13.3</ecNumber>
    </recommendedName>
</protein>
<keyword evidence="7" id="KW-0472">Membrane</keyword>
<dbReference type="Proteomes" id="UP000664904">
    <property type="component" value="Plasmid unnamed4"/>
</dbReference>
<keyword evidence="3" id="KW-0597">Phosphoprotein</keyword>
<name>A0A975HMI5_9GAMM</name>
<keyword evidence="4" id="KW-0808">Transferase</keyword>
<evidence type="ECO:0000256" key="6">
    <source>
        <dbReference type="ARBA" id="ARBA00023012"/>
    </source>
</evidence>
<dbReference type="PANTHER" id="PTHR45436">
    <property type="entry name" value="SENSOR HISTIDINE KINASE YKOH"/>
    <property type="match status" value="1"/>
</dbReference>
<dbReference type="RefSeq" id="WP_208844651.1">
    <property type="nucleotide sequence ID" value="NZ_CP072134.1"/>
</dbReference>
<evidence type="ECO:0000313" key="9">
    <source>
        <dbReference type="EMBL" id="QTH73032.1"/>
    </source>
</evidence>
<dbReference type="Pfam" id="PF00672">
    <property type="entry name" value="HAMP"/>
    <property type="match status" value="1"/>
</dbReference>
<evidence type="ECO:0000259" key="8">
    <source>
        <dbReference type="PROSITE" id="PS50885"/>
    </source>
</evidence>
<dbReference type="InterPro" id="IPR036097">
    <property type="entry name" value="HisK_dim/P_sf"/>
</dbReference>
<reference evidence="9" key="1">
    <citation type="submission" date="2021-03" db="EMBL/GenBank/DDBJ databases">
        <title>Complete Genome of Pseudoalteromonas xiamenensis STKMTI.2, a new potential marine bacterium producing anti-Vibrio compounds.</title>
        <authorList>
            <person name="Handayani D.P."/>
            <person name="Isnansetyo A."/>
            <person name="Istiqomah I."/>
            <person name="Jumina J."/>
        </authorList>
    </citation>
    <scope>NUCLEOTIDE SEQUENCE</scope>
    <source>
        <strain evidence="9">STKMTI.2</strain>
        <plasmid evidence="9">unnamed4</plasmid>
    </source>
</reference>
<feature type="transmembrane region" description="Helical" evidence="7">
    <location>
        <begin position="12"/>
        <end position="29"/>
    </location>
</feature>
<dbReference type="EC" id="2.7.13.3" evidence="2"/>
<dbReference type="KEGG" id="pxi:J5O05_17400"/>
<evidence type="ECO:0000256" key="7">
    <source>
        <dbReference type="SAM" id="Phobius"/>
    </source>
</evidence>
<keyword evidence="7" id="KW-0812">Transmembrane</keyword>
<dbReference type="GO" id="GO:0000155">
    <property type="term" value="F:phosphorelay sensor kinase activity"/>
    <property type="evidence" value="ECO:0007669"/>
    <property type="project" value="InterPro"/>
</dbReference>
<dbReference type="InterPro" id="IPR003661">
    <property type="entry name" value="HisK_dim/P_dom"/>
</dbReference>
<evidence type="ECO:0000256" key="1">
    <source>
        <dbReference type="ARBA" id="ARBA00000085"/>
    </source>
</evidence>
<feature type="domain" description="HAMP" evidence="8">
    <location>
        <begin position="159"/>
        <end position="211"/>
    </location>
</feature>
<evidence type="ECO:0000256" key="4">
    <source>
        <dbReference type="ARBA" id="ARBA00022679"/>
    </source>
</evidence>
<keyword evidence="7" id="KW-1133">Transmembrane helix</keyword>
<dbReference type="Gene3D" id="6.10.340.10">
    <property type="match status" value="1"/>
</dbReference>
<evidence type="ECO:0000256" key="2">
    <source>
        <dbReference type="ARBA" id="ARBA00012438"/>
    </source>
</evidence>
<evidence type="ECO:0000256" key="3">
    <source>
        <dbReference type="ARBA" id="ARBA00022553"/>
    </source>
</evidence>
<dbReference type="PROSITE" id="PS50885">
    <property type="entry name" value="HAMP"/>
    <property type="match status" value="1"/>
</dbReference>
<sequence>MKKKGIQLQMFLSFSVLIIIICMFFSRLSQLSVRVTEELYITSILENEASYFLNMIEGSKVESITPSHKSIKYIFFSTPELDCLSRPLPHNNLISVFFCGDSRIYSYQLEHSNKSTWILFNASDVLPTSGVSNILFLFFISILVASVVLATLATWFLASRLAKPIEFLTNEVIDLSDGSSISGRLLNREDEIGELAQAFNRTYSELENAMQREKDFTRDISHELRTPITLIKNVLSTTSGGILLESQ</sequence>
<geneLocation type="plasmid" evidence="9 10">
    <name>unnamed4</name>
</geneLocation>
<dbReference type="CDD" id="cd06225">
    <property type="entry name" value="HAMP"/>
    <property type="match status" value="1"/>
</dbReference>
<evidence type="ECO:0000256" key="5">
    <source>
        <dbReference type="ARBA" id="ARBA00022777"/>
    </source>
</evidence>
<proteinExistence type="predicted"/>